<comment type="similarity">
    <text evidence="10">Belongs to the tRNA nucleotidyltransferase/poly(A) polymerase family. Archaeal CCA-adding enzyme subfamily.</text>
</comment>
<dbReference type="Pfam" id="PF09249">
    <property type="entry name" value="tRNA_NucTransf2"/>
    <property type="match status" value="1"/>
</dbReference>
<dbReference type="GO" id="GO:0000049">
    <property type="term" value="F:tRNA binding"/>
    <property type="evidence" value="ECO:0007669"/>
    <property type="project" value="UniProtKB-UniRule"/>
</dbReference>
<feature type="domain" description="CCA-adding enzyme C-terminal" evidence="13">
    <location>
        <begin position="288"/>
        <end position="434"/>
    </location>
</feature>
<reference evidence="14 15" key="1">
    <citation type="submission" date="2011-08" db="EMBL/GenBank/DDBJ databases">
        <title>The complete genome of Methanofollis liminatans DSM 4140.</title>
        <authorList>
            <consortium name="US DOE Joint Genome Institute (JGI-PGF)"/>
            <person name="Lucas S."/>
            <person name="Han J."/>
            <person name="Lapidus A."/>
            <person name="Bruce D."/>
            <person name="Goodwin L."/>
            <person name="Pitluck S."/>
            <person name="Peters L."/>
            <person name="Kyrpides N."/>
            <person name="Mavromatis K."/>
            <person name="Ivanova N."/>
            <person name="Mikhailova N."/>
            <person name="Lu M."/>
            <person name="Detter J.C."/>
            <person name="Tapia R."/>
            <person name="Han C."/>
            <person name="Land M."/>
            <person name="Hauser L."/>
            <person name="Markowitz V."/>
            <person name="Cheng J.-F."/>
            <person name="Hugenholtz P."/>
            <person name="Woyke T."/>
            <person name="Wu D."/>
            <person name="Spring S."/>
            <person name="Schuler E."/>
            <person name="Brambilla E."/>
            <person name="Klenk H.-P."/>
            <person name="Eisen J.A."/>
        </authorList>
    </citation>
    <scope>NUCLEOTIDE SEQUENCE [LARGE SCALE GENOMIC DNA]</scope>
    <source>
        <strain evidence="14 15">DSM 4140</strain>
    </source>
</reference>
<evidence type="ECO:0000259" key="11">
    <source>
        <dbReference type="Pfam" id="PF01909"/>
    </source>
</evidence>
<keyword evidence="1 10" id="KW-0808">Transferase</keyword>
<keyword evidence="7 10" id="KW-0067">ATP-binding</keyword>
<evidence type="ECO:0000256" key="2">
    <source>
        <dbReference type="ARBA" id="ARBA00022694"/>
    </source>
</evidence>
<dbReference type="RefSeq" id="WP_004040003.1">
    <property type="nucleotide sequence ID" value="NZ_CM001555.1"/>
</dbReference>
<dbReference type="HOGENOM" id="CLU_044679_1_0_2"/>
<keyword evidence="8 10" id="KW-0460">Magnesium</keyword>
<sequence>MRPCWRCPLARSEREEAVLDQIRPQAAEQEEIQGVAHEIIDAVNASGRAEAMLVGSVARRTWVRGDRDLDIFMLYDPVLTREQLEEQGLALARDIARRFGDEWREKYAEHPYINATIQGLDVDLVPCYRVASGAEIRSAVDRTPFHTRYIRERIAPFVDDVLLLKQFAKAGGVYGSDQMTEGFAGYLCELLILHYGGFLPLLRAAARWKPGLFIDIEGHAAKTFEEPMVVIDPVDPKRNVAASVSLSQMFSFVELCRGYLDTPSDLFFFRPAREPLTQEAFAALVAGRGTCLYAITFATPPFIPDVVVPQLRRSLEGVRALLERSGFPVNRAEEAMGEERCMLLFELFSDRMPAVVRHIGPPLWSRENAEKFAGKWRKRERFSGPYIEDGRYVVEVERRYTGAAALLASPEALGVGLGKHVKRAMEEEWTVLEGEACWSLEFALFLTEFLQKESPLSQILQVGRR</sequence>
<feature type="binding site" evidence="10">
    <location>
        <position position="174"/>
    </location>
    <ligand>
        <name>ATP</name>
        <dbReference type="ChEBI" id="CHEBI:30616"/>
    </ligand>
</feature>
<dbReference type="GO" id="GO:0042245">
    <property type="term" value="P:RNA repair"/>
    <property type="evidence" value="ECO:0007669"/>
    <property type="project" value="UniProtKB-KW"/>
</dbReference>
<evidence type="ECO:0000256" key="10">
    <source>
        <dbReference type="HAMAP-Rule" id="MF_01264"/>
    </source>
</evidence>
<evidence type="ECO:0000256" key="6">
    <source>
        <dbReference type="ARBA" id="ARBA00022800"/>
    </source>
</evidence>
<feature type="binding site" evidence="10">
    <location>
        <position position="68"/>
    </location>
    <ligand>
        <name>Mg(2+)</name>
        <dbReference type="ChEBI" id="CHEBI:18420"/>
    </ligand>
</feature>
<dbReference type="SUPFAM" id="SSF81631">
    <property type="entry name" value="PAP/OAS1 substrate-binding domain"/>
    <property type="match status" value="1"/>
</dbReference>
<evidence type="ECO:0000256" key="1">
    <source>
        <dbReference type="ARBA" id="ARBA00022679"/>
    </source>
</evidence>
<organism evidence="14 15">
    <name type="scientific">Methanofollis liminatans DSM 4140</name>
    <dbReference type="NCBI Taxonomy" id="28892"/>
    <lineage>
        <taxon>Archaea</taxon>
        <taxon>Methanobacteriati</taxon>
        <taxon>Methanobacteriota</taxon>
        <taxon>Stenosarchaea group</taxon>
        <taxon>Methanomicrobia</taxon>
        <taxon>Methanomicrobiales</taxon>
        <taxon>Methanomicrobiaceae</taxon>
        <taxon>Methanofollis</taxon>
    </lineage>
</organism>
<gene>
    <name evidence="10" type="primary">cca</name>
    <name evidence="14" type="ORF">Metli_1998</name>
</gene>
<evidence type="ECO:0000256" key="8">
    <source>
        <dbReference type="ARBA" id="ARBA00022842"/>
    </source>
</evidence>
<feature type="binding site" evidence="10">
    <location>
        <position position="59"/>
    </location>
    <ligand>
        <name>CTP</name>
        <dbReference type="ChEBI" id="CHEBI:37563"/>
    </ligand>
</feature>
<dbReference type="InterPro" id="IPR048833">
    <property type="entry name" value="CAA_C"/>
</dbReference>
<feature type="binding site" evidence="10">
    <location>
        <position position="146"/>
    </location>
    <ligand>
        <name>ATP</name>
        <dbReference type="ChEBI" id="CHEBI:30616"/>
    </ligand>
</feature>
<dbReference type="Proteomes" id="UP000005095">
    <property type="component" value="Chromosome"/>
</dbReference>
<dbReference type="Pfam" id="PF01909">
    <property type="entry name" value="NTP_transf_2"/>
    <property type="match status" value="1"/>
</dbReference>
<accession>J1L595</accession>
<dbReference type="PANTHER" id="PTHR39643:SF1">
    <property type="entry name" value="CCA-ADDING ENZYME"/>
    <property type="match status" value="1"/>
</dbReference>
<feature type="binding site" evidence="10">
    <location>
        <position position="165"/>
    </location>
    <ligand>
        <name>CTP</name>
        <dbReference type="ChEBI" id="CHEBI:37563"/>
    </ligand>
</feature>
<evidence type="ECO:0000256" key="4">
    <source>
        <dbReference type="ARBA" id="ARBA00022723"/>
    </source>
</evidence>
<feature type="binding site" evidence="10">
    <location>
        <position position="70"/>
    </location>
    <ligand>
        <name>Mg(2+)</name>
        <dbReference type="ChEBI" id="CHEBI:18420"/>
    </ligand>
</feature>
<dbReference type="InterPro" id="IPR043519">
    <property type="entry name" value="NT_sf"/>
</dbReference>
<keyword evidence="6 10" id="KW-0692">RNA repair</keyword>
<dbReference type="GO" id="GO:0005524">
    <property type="term" value="F:ATP binding"/>
    <property type="evidence" value="ECO:0007669"/>
    <property type="project" value="UniProtKB-UniRule"/>
</dbReference>
<dbReference type="PIRSF" id="PIRSF005335">
    <property type="entry name" value="CCA_arch"/>
    <property type="match status" value="1"/>
</dbReference>
<keyword evidence="5 10" id="KW-0547">Nucleotide-binding</keyword>
<dbReference type="GO" id="GO:0004810">
    <property type="term" value="F:CCA tRNA nucleotidyltransferase activity"/>
    <property type="evidence" value="ECO:0007669"/>
    <property type="project" value="UniProtKB-UniRule"/>
</dbReference>
<dbReference type="AlphaFoldDB" id="J1L595"/>
<dbReference type="InterPro" id="IPR006116">
    <property type="entry name" value="NT_2-5OAS_ClassI-CCAase"/>
</dbReference>
<dbReference type="EC" id="2.7.7.72" evidence="10"/>
<dbReference type="InterPro" id="IPR008229">
    <property type="entry name" value="CCA-adding_arc"/>
</dbReference>
<comment type="miscellaneous">
    <text evidence="10">A single active site specifically recognizes both ATP and CTP and is responsible for their addition.</text>
</comment>
<dbReference type="Gene3D" id="3.30.460.10">
    <property type="entry name" value="Beta Polymerase, domain 2"/>
    <property type="match status" value="1"/>
</dbReference>
<comment type="function">
    <text evidence="10">Catalyzes the addition and repair of the essential 3'-terminal CCA sequence in tRNAs without using a nucleic acid template. Adds these three nucleotides in the order of C, C, and A to the tRNA nucleotide-73, using CTP and ATP as substrates and producing inorganic pyrophosphate. tRNA 3'-terminal CCA addition is required both for tRNA processing and repair. Also involved in tRNA surveillance by mediating tandem CCA addition to generate a CCACCA at the 3' terminus of unstable tRNAs. While stable tRNAs receive only 3'-terminal CCA, unstable tRNAs are marked with CCACCA and rapidly degraded.</text>
</comment>
<feature type="domain" description="tRNA nucleotidyltransferase substrate binding" evidence="12">
    <location>
        <begin position="159"/>
        <end position="269"/>
    </location>
</feature>
<feature type="binding site" evidence="10">
    <location>
        <position position="56"/>
    </location>
    <ligand>
        <name>ATP</name>
        <dbReference type="ChEBI" id="CHEBI:30616"/>
    </ligand>
</feature>
<comment type="subunit">
    <text evidence="10">Homodimer.</text>
</comment>
<evidence type="ECO:0000256" key="3">
    <source>
        <dbReference type="ARBA" id="ARBA00022695"/>
    </source>
</evidence>
<dbReference type="SUPFAM" id="SSF81301">
    <property type="entry name" value="Nucleotidyltransferase"/>
    <property type="match status" value="1"/>
</dbReference>
<evidence type="ECO:0000313" key="15">
    <source>
        <dbReference type="Proteomes" id="UP000005095"/>
    </source>
</evidence>
<dbReference type="GO" id="GO:0001680">
    <property type="term" value="P:tRNA 3'-terminal CCA addition"/>
    <property type="evidence" value="ECO:0007669"/>
    <property type="project" value="UniProtKB-UniRule"/>
</dbReference>
<dbReference type="Gene3D" id="1.10.1410.30">
    <property type="entry name" value="CCA tRNA nucleotidyltransferase, domain 2"/>
    <property type="match status" value="1"/>
</dbReference>
<dbReference type="InterPro" id="IPR015329">
    <property type="entry name" value="tRNA_NucTransf2"/>
</dbReference>
<dbReference type="EMBL" id="CM001555">
    <property type="protein sequence ID" value="EJG07940.1"/>
    <property type="molecule type" value="Genomic_DNA"/>
</dbReference>
<dbReference type="InterPro" id="IPR002934">
    <property type="entry name" value="Polymerase_NTP_transf_dom"/>
</dbReference>
<dbReference type="PATRIC" id="fig|28892.9.peg.2166"/>
<keyword evidence="15" id="KW-1185">Reference proteome</keyword>
<keyword evidence="9 10" id="KW-0694">RNA-binding</keyword>
<evidence type="ECO:0000256" key="7">
    <source>
        <dbReference type="ARBA" id="ARBA00022840"/>
    </source>
</evidence>
<evidence type="ECO:0000259" key="12">
    <source>
        <dbReference type="Pfam" id="PF09249"/>
    </source>
</evidence>
<dbReference type="HAMAP" id="MF_01264">
    <property type="entry name" value="CCA_arch"/>
    <property type="match status" value="1"/>
</dbReference>
<dbReference type="PANTHER" id="PTHR39643">
    <property type="entry name" value="CCA-ADDING ENZYME"/>
    <property type="match status" value="1"/>
</dbReference>
<evidence type="ECO:0000313" key="14">
    <source>
        <dbReference type="EMBL" id="EJG07940.1"/>
    </source>
</evidence>
<feature type="domain" description="Polymerase nucleotidyl transferase" evidence="11">
    <location>
        <begin position="42"/>
        <end position="146"/>
    </location>
</feature>
<dbReference type="Pfam" id="PF21133">
    <property type="entry name" value="CAA_C"/>
    <property type="match status" value="1"/>
</dbReference>
<dbReference type="InterPro" id="IPR011068">
    <property type="entry name" value="NuclTrfase_I-like_C"/>
</dbReference>
<name>J1L595_9EURY</name>
<comment type="catalytic activity">
    <reaction evidence="10">
        <text>a tRNA with a 3' CCA end + 2 CTP + ATP = a tRNA with a 3' CCACCA end + 3 diphosphate</text>
        <dbReference type="Rhea" id="RHEA:76235"/>
        <dbReference type="Rhea" id="RHEA-COMP:10468"/>
        <dbReference type="Rhea" id="RHEA-COMP:18655"/>
        <dbReference type="ChEBI" id="CHEBI:30616"/>
        <dbReference type="ChEBI" id="CHEBI:33019"/>
        <dbReference type="ChEBI" id="CHEBI:37563"/>
        <dbReference type="ChEBI" id="CHEBI:83071"/>
        <dbReference type="ChEBI" id="CHEBI:195187"/>
    </reaction>
</comment>
<feature type="binding site" evidence="10">
    <location>
        <position position="174"/>
    </location>
    <ligand>
        <name>CTP</name>
        <dbReference type="ChEBI" id="CHEBI:37563"/>
    </ligand>
</feature>
<keyword evidence="2 10" id="KW-0819">tRNA processing</keyword>
<comment type="catalytic activity">
    <reaction evidence="10">
        <text>a tRNA precursor + 2 CTP + ATP = a tRNA with a 3' CCA end + 3 diphosphate</text>
        <dbReference type="Rhea" id="RHEA:14433"/>
        <dbReference type="Rhea" id="RHEA-COMP:10465"/>
        <dbReference type="Rhea" id="RHEA-COMP:10468"/>
        <dbReference type="ChEBI" id="CHEBI:30616"/>
        <dbReference type="ChEBI" id="CHEBI:33019"/>
        <dbReference type="ChEBI" id="CHEBI:37563"/>
        <dbReference type="ChEBI" id="CHEBI:74896"/>
        <dbReference type="ChEBI" id="CHEBI:83071"/>
        <dbReference type="EC" id="2.7.7.72"/>
    </reaction>
</comment>
<dbReference type="STRING" id="28892.Metli_1998"/>
<feature type="binding site" evidence="10">
    <location>
        <position position="56"/>
    </location>
    <ligand>
        <name>CTP</name>
        <dbReference type="ChEBI" id="CHEBI:37563"/>
    </ligand>
</feature>
<protein>
    <recommendedName>
        <fullName evidence="10">CCA-adding enzyme</fullName>
        <ecNumber evidence="10">2.7.7.72</ecNumber>
    </recommendedName>
    <alternativeName>
        <fullName evidence="10">CCA tRNA nucleotidyltransferase</fullName>
    </alternativeName>
    <alternativeName>
        <fullName evidence="10">tRNA CCA-pyrophosphorylase</fullName>
    </alternativeName>
    <alternativeName>
        <fullName evidence="10">tRNA adenylyl-/cytidylyl- transferase</fullName>
    </alternativeName>
    <alternativeName>
        <fullName evidence="10">tRNA nucleotidyltransferase</fullName>
    </alternativeName>
    <alternativeName>
        <fullName evidence="10">tRNA-NT</fullName>
    </alternativeName>
</protein>
<dbReference type="OrthoDB" id="7378at2157"/>
<evidence type="ECO:0000259" key="13">
    <source>
        <dbReference type="Pfam" id="PF21133"/>
    </source>
</evidence>
<feature type="binding site" evidence="10">
    <location>
        <position position="165"/>
    </location>
    <ligand>
        <name>ATP</name>
        <dbReference type="ChEBI" id="CHEBI:30616"/>
    </ligand>
</feature>
<evidence type="ECO:0000256" key="9">
    <source>
        <dbReference type="ARBA" id="ARBA00022884"/>
    </source>
</evidence>
<keyword evidence="3 10" id="KW-0548">Nucleotidyltransferase</keyword>
<feature type="binding site" evidence="10">
    <location>
        <position position="59"/>
    </location>
    <ligand>
        <name>ATP</name>
        <dbReference type="ChEBI" id="CHEBI:30616"/>
    </ligand>
</feature>
<comment type="cofactor">
    <cofactor evidence="10">
        <name>Mg(2+)</name>
        <dbReference type="ChEBI" id="CHEBI:18420"/>
    </cofactor>
</comment>
<dbReference type="GO" id="GO:0000287">
    <property type="term" value="F:magnesium ion binding"/>
    <property type="evidence" value="ECO:0007669"/>
    <property type="project" value="UniProtKB-UniRule"/>
</dbReference>
<dbReference type="NCBIfam" id="TIGR03671">
    <property type="entry name" value="cca_archaeal"/>
    <property type="match status" value="1"/>
</dbReference>
<proteinExistence type="inferred from homology"/>
<feature type="binding site" evidence="10">
    <location>
        <position position="123"/>
    </location>
    <ligand>
        <name>Mg(2+)</name>
        <dbReference type="ChEBI" id="CHEBI:18420"/>
    </ligand>
</feature>
<dbReference type="CDD" id="cd05400">
    <property type="entry name" value="NT_2-5OAS_ClassI-CCAase"/>
    <property type="match status" value="1"/>
</dbReference>
<evidence type="ECO:0000256" key="5">
    <source>
        <dbReference type="ARBA" id="ARBA00022741"/>
    </source>
</evidence>
<dbReference type="GO" id="GO:0160016">
    <property type="term" value="F:CCACCA tRNA nucleotidyltransferase activity"/>
    <property type="evidence" value="ECO:0007669"/>
    <property type="project" value="RHEA"/>
</dbReference>
<dbReference type="SUPFAM" id="SSF55003">
    <property type="entry name" value="PAP/Archaeal CCA-adding enzyme, C-terminal domain"/>
    <property type="match status" value="1"/>
</dbReference>
<keyword evidence="4 10" id="KW-0479">Metal-binding</keyword>
<dbReference type="Gene3D" id="3.30.70.590">
    <property type="entry name" value="Poly(A) polymerase predicted RNA binding domain"/>
    <property type="match status" value="1"/>
</dbReference>
<feature type="binding site" evidence="10">
    <location>
        <position position="146"/>
    </location>
    <ligand>
        <name>CTP</name>
        <dbReference type="ChEBI" id="CHEBI:37563"/>
    </ligand>
</feature>
<dbReference type="Gene3D" id="3.30.70.1550">
    <property type="entry name" value="Archaeal tRNA CCA-adding enzyme catalytic domain"/>
    <property type="match status" value="1"/>
</dbReference>
<dbReference type="InterPro" id="IPR042090">
    <property type="entry name" value="CCA_tRNA_nucleotrans_2"/>
</dbReference>